<dbReference type="KEGG" id="sbn:Sbal195_0680"/>
<sequence>MPDIYPFLSQRPHKHAAVIVALLLLTSALVISPFISIPLPDIAPFLPVYGTAVVLLESITAYLLLSQFASNRQVFAGFVASAYLFLIPLVTVQLLVFPGVFAPKGLLNAGSQSAVWIWVFWHASFPTLILLALMAQQKLTTQQVAPMQLKYWLWGFVLIPVLCSLALALFATWGSHWLPILIAKNSYKQLLHSPYALLVWGLNALALVCMIRRARSNNVLYTWLSVALLASLIDVTLTLFAGARFSLGWYAARISSSVSSMVLLCALLWEVNRLYVATQRANESLYQQSVKDTLTGLFNRRYLESQLAIHIDHAKRHKEPLCLLVLDVDHFKAFNDQHGHLAGDDCLVTVAKQLEQSLYRPADFIARYGGEEFIVVLPHTDAKDGMQIAERLRLNVSAEKIEYQGQLLSVTISIGCAVLRHSEETAQSLLIAADSALYQAKAAGRNCVKVAVDEPDITHPQPCSSA</sequence>
<comment type="cofactor">
    <cofactor evidence="1">
        <name>Mg(2+)</name>
        <dbReference type="ChEBI" id="CHEBI:18420"/>
    </cofactor>
</comment>
<dbReference type="AlphaFoldDB" id="A9L0C9"/>
<dbReference type="InterPro" id="IPR029787">
    <property type="entry name" value="Nucleotide_cyclase"/>
</dbReference>
<dbReference type="Proteomes" id="UP000000770">
    <property type="component" value="Chromosome"/>
</dbReference>
<dbReference type="Gene3D" id="3.30.70.270">
    <property type="match status" value="1"/>
</dbReference>
<keyword evidence="4" id="KW-0812">Transmembrane</keyword>
<feature type="transmembrane region" description="Helical" evidence="4">
    <location>
        <begin position="16"/>
        <end position="39"/>
    </location>
</feature>
<evidence type="ECO:0000256" key="3">
    <source>
        <dbReference type="ARBA" id="ARBA00034247"/>
    </source>
</evidence>
<dbReference type="InterPro" id="IPR043128">
    <property type="entry name" value="Rev_trsase/Diguanyl_cyclase"/>
</dbReference>
<dbReference type="GeneID" id="11770996"/>
<feature type="transmembrane region" description="Helical" evidence="4">
    <location>
        <begin position="247"/>
        <end position="269"/>
    </location>
</feature>
<proteinExistence type="predicted"/>
<accession>A9L0C9</accession>
<evidence type="ECO:0000313" key="6">
    <source>
        <dbReference type="EMBL" id="ABX47858.1"/>
    </source>
</evidence>
<evidence type="ECO:0000256" key="2">
    <source>
        <dbReference type="ARBA" id="ARBA00012528"/>
    </source>
</evidence>
<feature type="transmembrane region" description="Helical" evidence="4">
    <location>
        <begin position="74"/>
        <end position="95"/>
    </location>
</feature>
<evidence type="ECO:0000256" key="1">
    <source>
        <dbReference type="ARBA" id="ARBA00001946"/>
    </source>
</evidence>
<feature type="transmembrane region" description="Helical" evidence="4">
    <location>
        <begin position="218"/>
        <end position="241"/>
    </location>
</feature>
<feature type="domain" description="GGDEF" evidence="5">
    <location>
        <begin position="319"/>
        <end position="453"/>
    </location>
</feature>
<keyword evidence="4" id="KW-1133">Transmembrane helix</keyword>
<reference evidence="6 7" key="1">
    <citation type="submission" date="2007-11" db="EMBL/GenBank/DDBJ databases">
        <title>Complete sequence of chromosome of Shewanella baltica OS195.</title>
        <authorList>
            <consortium name="US DOE Joint Genome Institute"/>
            <person name="Copeland A."/>
            <person name="Lucas S."/>
            <person name="Lapidus A."/>
            <person name="Barry K."/>
            <person name="Glavina del Rio T."/>
            <person name="Dalin E."/>
            <person name="Tice H."/>
            <person name="Pitluck S."/>
            <person name="Chain P."/>
            <person name="Malfatti S."/>
            <person name="Shin M."/>
            <person name="Vergez L."/>
            <person name="Schmutz J."/>
            <person name="Larimer F."/>
            <person name="Land M."/>
            <person name="Hauser L."/>
            <person name="Kyrpides N."/>
            <person name="Kim E."/>
            <person name="Brettar I."/>
            <person name="Rodrigues J."/>
            <person name="Konstantinidis K."/>
            <person name="Klappenbach J."/>
            <person name="Hofle M."/>
            <person name="Tiedje J."/>
            <person name="Richardson P."/>
        </authorList>
    </citation>
    <scope>NUCLEOTIDE SEQUENCE [LARGE SCALE GENOMIC DNA]</scope>
    <source>
        <strain evidence="6 7">OS195</strain>
    </source>
</reference>
<dbReference type="PROSITE" id="PS50887">
    <property type="entry name" value="GGDEF"/>
    <property type="match status" value="1"/>
</dbReference>
<dbReference type="InterPro" id="IPR050469">
    <property type="entry name" value="Diguanylate_Cyclase"/>
</dbReference>
<dbReference type="Pfam" id="PF17158">
    <property type="entry name" value="MASE4"/>
    <property type="match status" value="1"/>
</dbReference>
<dbReference type="PANTHER" id="PTHR45138:SF9">
    <property type="entry name" value="DIGUANYLATE CYCLASE DGCM-RELATED"/>
    <property type="match status" value="1"/>
</dbReference>
<protein>
    <recommendedName>
        <fullName evidence="2">diguanylate cyclase</fullName>
        <ecNumber evidence="2">2.7.7.65</ecNumber>
    </recommendedName>
</protein>
<dbReference type="CDD" id="cd01949">
    <property type="entry name" value="GGDEF"/>
    <property type="match status" value="1"/>
</dbReference>
<evidence type="ECO:0000259" key="5">
    <source>
        <dbReference type="PROSITE" id="PS50887"/>
    </source>
</evidence>
<evidence type="ECO:0000313" key="7">
    <source>
        <dbReference type="Proteomes" id="UP000000770"/>
    </source>
</evidence>
<evidence type="ECO:0000256" key="4">
    <source>
        <dbReference type="SAM" id="Phobius"/>
    </source>
</evidence>
<name>A9L0C9_SHEB9</name>
<dbReference type="GO" id="GO:0043709">
    <property type="term" value="P:cell adhesion involved in single-species biofilm formation"/>
    <property type="evidence" value="ECO:0007669"/>
    <property type="project" value="TreeGrafter"/>
</dbReference>
<organism evidence="6 7">
    <name type="scientific">Shewanella baltica (strain OS195)</name>
    <dbReference type="NCBI Taxonomy" id="399599"/>
    <lineage>
        <taxon>Bacteria</taxon>
        <taxon>Pseudomonadati</taxon>
        <taxon>Pseudomonadota</taxon>
        <taxon>Gammaproteobacteria</taxon>
        <taxon>Alteromonadales</taxon>
        <taxon>Shewanellaceae</taxon>
        <taxon>Shewanella</taxon>
    </lineage>
</organism>
<comment type="catalytic activity">
    <reaction evidence="3">
        <text>2 GTP = 3',3'-c-di-GMP + 2 diphosphate</text>
        <dbReference type="Rhea" id="RHEA:24898"/>
        <dbReference type="ChEBI" id="CHEBI:33019"/>
        <dbReference type="ChEBI" id="CHEBI:37565"/>
        <dbReference type="ChEBI" id="CHEBI:58805"/>
        <dbReference type="EC" id="2.7.7.65"/>
    </reaction>
</comment>
<dbReference type="FunFam" id="3.30.70.270:FF:000001">
    <property type="entry name" value="Diguanylate cyclase domain protein"/>
    <property type="match status" value="1"/>
</dbReference>
<dbReference type="SUPFAM" id="SSF55073">
    <property type="entry name" value="Nucleotide cyclase"/>
    <property type="match status" value="1"/>
</dbReference>
<keyword evidence="4" id="KW-0472">Membrane</keyword>
<dbReference type="GO" id="GO:0052621">
    <property type="term" value="F:diguanylate cyclase activity"/>
    <property type="evidence" value="ECO:0007669"/>
    <property type="project" value="UniProtKB-EC"/>
</dbReference>
<dbReference type="InterPro" id="IPR033424">
    <property type="entry name" value="MASE4"/>
</dbReference>
<feature type="transmembrane region" description="Helical" evidence="4">
    <location>
        <begin position="115"/>
        <end position="135"/>
    </location>
</feature>
<feature type="transmembrane region" description="Helical" evidence="4">
    <location>
        <begin position="151"/>
        <end position="173"/>
    </location>
</feature>
<dbReference type="HOGENOM" id="CLU_000445_11_31_6"/>
<dbReference type="NCBIfam" id="TIGR00254">
    <property type="entry name" value="GGDEF"/>
    <property type="match status" value="1"/>
</dbReference>
<feature type="transmembrane region" description="Helical" evidence="4">
    <location>
        <begin position="45"/>
        <end position="65"/>
    </location>
</feature>
<dbReference type="SMART" id="SM00267">
    <property type="entry name" value="GGDEF"/>
    <property type="match status" value="1"/>
</dbReference>
<gene>
    <name evidence="6" type="ordered locus">Sbal195_0680</name>
</gene>
<dbReference type="RefSeq" id="WP_006086104.1">
    <property type="nucleotide sequence ID" value="NC_009997.1"/>
</dbReference>
<dbReference type="InterPro" id="IPR000160">
    <property type="entry name" value="GGDEF_dom"/>
</dbReference>
<feature type="transmembrane region" description="Helical" evidence="4">
    <location>
        <begin position="193"/>
        <end position="211"/>
    </location>
</feature>
<dbReference type="EC" id="2.7.7.65" evidence="2"/>
<dbReference type="EMBL" id="CP000891">
    <property type="protein sequence ID" value="ABX47858.1"/>
    <property type="molecule type" value="Genomic_DNA"/>
</dbReference>
<dbReference type="GO" id="GO:0005886">
    <property type="term" value="C:plasma membrane"/>
    <property type="evidence" value="ECO:0007669"/>
    <property type="project" value="TreeGrafter"/>
</dbReference>
<dbReference type="GO" id="GO:1902201">
    <property type="term" value="P:negative regulation of bacterial-type flagellum-dependent cell motility"/>
    <property type="evidence" value="ECO:0007669"/>
    <property type="project" value="TreeGrafter"/>
</dbReference>
<dbReference type="PANTHER" id="PTHR45138">
    <property type="entry name" value="REGULATORY COMPONENTS OF SENSORY TRANSDUCTION SYSTEM"/>
    <property type="match status" value="1"/>
</dbReference>
<dbReference type="Pfam" id="PF00990">
    <property type="entry name" value="GGDEF"/>
    <property type="match status" value="1"/>
</dbReference>